<evidence type="ECO:0000313" key="1">
    <source>
        <dbReference type="EMBL" id="KKQ83855.1"/>
    </source>
</evidence>
<dbReference type="EMBL" id="LBVL01000029">
    <property type="protein sequence ID" value="KKQ83855.1"/>
    <property type="molecule type" value="Genomic_DNA"/>
</dbReference>
<comment type="caution">
    <text evidence="1">The sequence shown here is derived from an EMBL/GenBank/DDBJ whole genome shotgun (WGS) entry which is preliminary data.</text>
</comment>
<dbReference type="Proteomes" id="UP000034081">
    <property type="component" value="Unassembled WGS sequence"/>
</dbReference>
<accession>A0A0G0L7M6</accession>
<sequence>MDRDTGREGGGGSFFSSQEEVVEAKEALFDLLEHMRRHLNKTVVGMRRLANRYDDDPTLIQFFMNMVLKLHENCEHVLARADSTVERLLKEDDPIPSLREAIEAVDLVGTFIHEVAEAIASAEQDPFHRPADPSNN</sequence>
<organism evidence="1 2">
    <name type="scientific">Candidatus Woesebacteria bacterium GW2011_GWB1_38_8</name>
    <dbReference type="NCBI Taxonomy" id="1618570"/>
    <lineage>
        <taxon>Bacteria</taxon>
        <taxon>Candidatus Woeseibacteriota</taxon>
    </lineage>
</organism>
<protein>
    <submittedName>
        <fullName evidence="1">Uncharacterized protein</fullName>
    </submittedName>
</protein>
<reference evidence="1 2" key="1">
    <citation type="journal article" date="2015" name="Nature">
        <title>rRNA introns, odd ribosomes, and small enigmatic genomes across a large radiation of phyla.</title>
        <authorList>
            <person name="Brown C.T."/>
            <person name="Hug L.A."/>
            <person name="Thomas B.C."/>
            <person name="Sharon I."/>
            <person name="Castelle C.J."/>
            <person name="Singh A."/>
            <person name="Wilkins M.J."/>
            <person name="Williams K.H."/>
            <person name="Banfield J.F."/>
        </authorList>
    </citation>
    <scope>NUCLEOTIDE SEQUENCE [LARGE SCALE GENOMIC DNA]</scope>
</reference>
<name>A0A0G0L7M6_9BACT</name>
<proteinExistence type="predicted"/>
<gene>
    <name evidence="1" type="ORF">UT08_C0029G0003</name>
</gene>
<evidence type="ECO:0000313" key="2">
    <source>
        <dbReference type="Proteomes" id="UP000034081"/>
    </source>
</evidence>
<dbReference type="AlphaFoldDB" id="A0A0G0L7M6"/>